<protein>
    <submittedName>
        <fullName evidence="1">Uncharacterized protein</fullName>
    </submittedName>
</protein>
<gene>
    <name evidence="1" type="ORF">UH38_16115</name>
</gene>
<accession>A0A0D8ZPN0</accession>
<reference evidence="1 2" key="1">
    <citation type="submission" date="2015-02" db="EMBL/GenBank/DDBJ databases">
        <title>Draft genome of a novel marine cyanobacterium (Chroococcales) isolated from South Atlantic Ocean.</title>
        <authorList>
            <person name="Rigonato J."/>
            <person name="Alvarenga D.O."/>
            <person name="Branco L.H."/>
            <person name="Varani A.M."/>
            <person name="Brandini F.P."/>
            <person name="Fiore M.F."/>
        </authorList>
    </citation>
    <scope>NUCLEOTIDE SEQUENCE [LARGE SCALE GENOMIC DNA]</scope>
    <source>
        <strain evidence="1 2">CENA595</strain>
    </source>
</reference>
<evidence type="ECO:0000313" key="2">
    <source>
        <dbReference type="Proteomes" id="UP000032452"/>
    </source>
</evidence>
<organism evidence="1 2">
    <name type="scientific">Aliterella atlantica CENA595</name>
    <dbReference type="NCBI Taxonomy" id="1618023"/>
    <lineage>
        <taxon>Bacteria</taxon>
        <taxon>Bacillati</taxon>
        <taxon>Cyanobacteriota</taxon>
        <taxon>Cyanophyceae</taxon>
        <taxon>Chroococcidiopsidales</taxon>
        <taxon>Aliterellaceae</taxon>
        <taxon>Aliterella</taxon>
    </lineage>
</organism>
<comment type="caution">
    <text evidence="1">The sequence shown here is derived from an EMBL/GenBank/DDBJ whole genome shotgun (WGS) entry which is preliminary data.</text>
</comment>
<name>A0A0D8ZPN0_9CYAN</name>
<dbReference type="Proteomes" id="UP000032452">
    <property type="component" value="Unassembled WGS sequence"/>
</dbReference>
<keyword evidence="2" id="KW-1185">Reference proteome</keyword>
<dbReference type="AlphaFoldDB" id="A0A0D8ZPN0"/>
<dbReference type="RefSeq" id="WP_045055703.1">
    <property type="nucleotide sequence ID" value="NZ_CAWMDP010000005.1"/>
</dbReference>
<dbReference type="EMBL" id="JYON01000018">
    <property type="protein sequence ID" value="KJH70758.1"/>
    <property type="molecule type" value="Genomic_DNA"/>
</dbReference>
<sequence length="158" mass="18043">MNNFAIAQIEAEQDLEFQSGLITVVVWRLITPQRRARYSDKQRIRFKDAKKRSFQRSGCSSTAEIKKYLQVLGQKLDLRLTSAWLAIVRELAIAINNLRSQHSASFRVGDRVRLVEYKPTLAYLQQWEPFAIVAIVNGVAQLDLLAFPVPIKDLKVAS</sequence>
<evidence type="ECO:0000313" key="1">
    <source>
        <dbReference type="EMBL" id="KJH70758.1"/>
    </source>
</evidence>
<proteinExistence type="predicted"/>